<organism evidence="2 3">
    <name type="scientific">Streptomyces triticiradicis</name>
    <dbReference type="NCBI Taxonomy" id="2651189"/>
    <lineage>
        <taxon>Bacteria</taxon>
        <taxon>Bacillati</taxon>
        <taxon>Actinomycetota</taxon>
        <taxon>Actinomycetes</taxon>
        <taxon>Kitasatosporales</taxon>
        <taxon>Streptomycetaceae</taxon>
        <taxon>Streptomyces</taxon>
    </lineage>
</organism>
<protein>
    <submittedName>
        <fullName evidence="2">Uncharacterized protein</fullName>
    </submittedName>
</protein>
<evidence type="ECO:0000256" key="1">
    <source>
        <dbReference type="SAM" id="MobiDB-lite"/>
    </source>
</evidence>
<evidence type="ECO:0000313" key="2">
    <source>
        <dbReference type="EMBL" id="KAB1973264.1"/>
    </source>
</evidence>
<dbReference type="Proteomes" id="UP000442990">
    <property type="component" value="Unassembled WGS sequence"/>
</dbReference>
<gene>
    <name evidence="2" type="ORF">F8144_43995</name>
</gene>
<feature type="region of interest" description="Disordered" evidence="1">
    <location>
        <begin position="74"/>
        <end position="103"/>
    </location>
</feature>
<evidence type="ECO:0000313" key="3">
    <source>
        <dbReference type="Proteomes" id="UP000442990"/>
    </source>
</evidence>
<dbReference type="EMBL" id="WBKG01000083">
    <property type="protein sequence ID" value="KAB1973264.1"/>
    <property type="molecule type" value="Genomic_DNA"/>
</dbReference>
<proteinExistence type="predicted"/>
<accession>A0A7J5D3U4</accession>
<reference evidence="2 3" key="1">
    <citation type="submission" date="2019-09" db="EMBL/GenBank/DDBJ databases">
        <title>Isolation and identification of active actinomycetes.</title>
        <authorList>
            <person name="Yu Z."/>
            <person name="Han C."/>
            <person name="Yu B."/>
        </authorList>
    </citation>
    <scope>NUCLEOTIDE SEQUENCE [LARGE SCALE GENOMIC DNA]</scope>
    <source>
        <strain evidence="2 3">NEAU-H2</strain>
    </source>
</reference>
<dbReference type="AlphaFoldDB" id="A0A7J5D3U4"/>
<name>A0A7J5D3U4_9ACTN</name>
<sequence>MWQEVPPLLFGDADDSFQGVIPPEYIPNRIVIPTLEEIRALKEVGSKALVVIIDLMSGCGHRNGEAFAANLEGMDGRGRRVPHHRADRAEDPPAFPAQAPQGR</sequence>
<keyword evidence="3" id="KW-1185">Reference proteome</keyword>
<comment type="caution">
    <text evidence="2">The sequence shown here is derived from an EMBL/GenBank/DDBJ whole genome shotgun (WGS) entry which is preliminary data.</text>
</comment>